<dbReference type="PANTHER" id="PTHR12110:SF41">
    <property type="entry name" value="INOSOSE DEHYDRATASE"/>
    <property type="match status" value="1"/>
</dbReference>
<gene>
    <name evidence="2" type="ORF">C8E03_11349</name>
</gene>
<dbReference type="AlphaFoldDB" id="A0A318EHY3"/>
<dbReference type="InterPro" id="IPR050312">
    <property type="entry name" value="IolE/XylAMocC-like"/>
</dbReference>
<dbReference type="PANTHER" id="PTHR12110">
    <property type="entry name" value="HYDROXYPYRUVATE ISOMERASE"/>
    <property type="match status" value="1"/>
</dbReference>
<evidence type="ECO:0000259" key="1">
    <source>
        <dbReference type="Pfam" id="PF01261"/>
    </source>
</evidence>
<accession>A0A318EHY3</accession>
<dbReference type="InterPro" id="IPR036237">
    <property type="entry name" value="Xyl_isomerase-like_sf"/>
</dbReference>
<dbReference type="Pfam" id="PF01261">
    <property type="entry name" value="AP_endonuc_2"/>
    <property type="match status" value="1"/>
</dbReference>
<comment type="caution">
    <text evidence="2">The sequence shown here is derived from an EMBL/GenBank/DDBJ whole genome shotgun (WGS) entry which is preliminary data.</text>
</comment>
<dbReference type="SUPFAM" id="SSF51658">
    <property type="entry name" value="Xylose isomerase-like"/>
    <property type="match status" value="1"/>
</dbReference>
<evidence type="ECO:0000313" key="2">
    <source>
        <dbReference type="EMBL" id="PXV86264.1"/>
    </source>
</evidence>
<name>A0A318EHY3_9FIRM</name>
<proteinExistence type="predicted"/>
<dbReference type="Gene3D" id="3.20.20.150">
    <property type="entry name" value="Divalent-metal-dependent TIM barrel enzymes"/>
    <property type="match status" value="1"/>
</dbReference>
<feature type="domain" description="Xylose isomerase-like TIM barrel" evidence="1">
    <location>
        <begin position="23"/>
        <end position="243"/>
    </location>
</feature>
<evidence type="ECO:0000313" key="3">
    <source>
        <dbReference type="Proteomes" id="UP000247523"/>
    </source>
</evidence>
<dbReference type="RefSeq" id="WP_110291772.1">
    <property type="nucleotide sequence ID" value="NZ_QICS01000013.1"/>
</dbReference>
<keyword evidence="2" id="KW-0413">Isomerase</keyword>
<protein>
    <submittedName>
        <fullName evidence="2">Sugar phosphate isomerase/epimerase</fullName>
    </submittedName>
</protein>
<dbReference type="GO" id="GO:0016853">
    <property type="term" value="F:isomerase activity"/>
    <property type="evidence" value="ECO:0007669"/>
    <property type="project" value="UniProtKB-KW"/>
</dbReference>
<dbReference type="EMBL" id="QICS01000013">
    <property type="protein sequence ID" value="PXV86264.1"/>
    <property type="molecule type" value="Genomic_DNA"/>
</dbReference>
<dbReference type="Proteomes" id="UP000247523">
    <property type="component" value="Unassembled WGS sequence"/>
</dbReference>
<sequence length="280" mass="32189">MLKNAIITGFADEIHRDVEVQVKLMKELGISYLELRSANGKSIADYTLEEAKALKKYLKENQINVSAIGSPIGKIQITDEFESHFNVFKNVVEIAKIMETPYIRMFSFFIPEVENPENYSKEVFARMKRMVDYAKEQKVVLLHENEKGIYGAMALQCQKLFESFYGDNFKATFDFANFVQCKQETVEAYEMLKPYIEYIHIKDALWDNGKVVPAAQGDGNVKEILQKLDQEGYCGFLSLEPHLTEFEGLKNLEKNPEKRQLTDGEAAYTIAYQALMKLIK</sequence>
<dbReference type="InterPro" id="IPR013022">
    <property type="entry name" value="Xyl_isomerase-like_TIM-brl"/>
</dbReference>
<reference evidence="2 3" key="1">
    <citation type="submission" date="2018-05" db="EMBL/GenBank/DDBJ databases">
        <title>Genomic Encyclopedia of Type Strains, Phase IV (KMG-IV): sequencing the most valuable type-strain genomes for metagenomic binning, comparative biology and taxonomic classification.</title>
        <authorList>
            <person name="Goeker M."/>
        </authorList>
    </citation>
    <scope>NUCLEOTIDE SEQUENCE [LARGE SCALE GENOMIC DNA]</scope>
    <source>
        <strain evidence="2 3">DSM 28816</strain>
    </source>
</reference>
<organism evidence="2 3">
    <name type="scientific">Lachnotalea glycerini</name>
    <dbReference type="NCBI Taxonomy" id="1763509"/>
    <lineage>
        <taxon>Bacteria</taxon>
        <taxon>Bacillati</taxon>
        <taxon>Bacillota</taxon>
        <taxon>Clostridia</taxon>
        <taxon>Lachnospirales</taxon>
        <taxon>Lachnospiraceae</taxon>
        <taxon>Lachnotalea</taxon>
    </lineage>
</organism>